<accession>A0ABZ2UU36</accession>
<dbReference type="EMBL" id="CP150886">
    <property type="protein sequence ID" value="WZB88370.1"/>
    <property type="molecule type" value="Genomic_DNA"/>
</dbReference>
<gene>
    <name evidence="1" type="ORF">WJM97_01335</name>
</gene>
<name>A0ABZ2UU36_9CYAN</name>
<evidence type="ECO:0000313" key="1">
    <source>
        <dbReference type="EMBL" id="WZB88370.1"/>
    </source>
</evidence>
<dbReference type="RefSeq" id="WP_353931278.1">
    <property type="nucleotide sequence ID" value="NZ_CP150886.1"/>
</dbReference>
<dbReference type="Proteomes" id="UP001483337">
    <property type="component" value="Chromosome"/>
</dbReference>
<keyword evidence="2" id="KW-1185">Reference proteome</keyword>
<reference evidence="1 2" key="1">
    <citation type="submission" date="2024-04" db="EMBL/GenBank/DDBJ databases">
        <title>Okeanomitos corallinicola gen. &amp; sp. nov. (Nostocales, Cyanobacteria), a new toxic marine heterocyst-forming cyanobacterium from a coral reef.</title>
        <authorList>
            <person name="Li H."/>
            <person name="Li R."/>
            <person name="Kang J."/>
            <person name="Hii K.S."/>
            <person name="Mohamed H.F."/>
            <person name="Xu X."/>
            <person name="Luo Z."/>
        </authorList>
    </citation>
    <scope>NUCLEOTIDE SEQUENCE [LARGE SCALE GENOMIC DNA]</scope>
    <source>
        <strain evidence="1 2">TIOX110</strain>
    </source>
</reference>
<evidence type="ECO:0000313" key="2">
    <source>
        <dbReference type="Proteomes" id="UP001483337"/>
    </source>
</evidence>
<proteinExistence type="predicted"/>
<sequence>MFNQIERFNFMELTTEEQQFISGGYGNSSPCCQPPRCCGCDSHEHSMPYKNFMYSYGY</sequence>
<evidence type="ECO:0008006" key="3">
    <source>
        <dbReference type="Google" id="ProtNLM"/>
    </source>
</evidence>
<protein>
    <recommendedName>
        <fullName evidence="3">Bacteriocin</fullName>
    </recommendedName>
</protein>
<organism evidence="1 2">
    <name type="scientific">Okeanomitos corallinicola TIOX110</name>
    <dbReference type="NCBI Taxonomy" id="3133117"/>
    <lineage>
        <taxon>Bacteria</taxon>
        <taxon>Bacillati</taxon>
        <taxon>Cyanobacteriota</taxon>
        <taxon>Cyanophyceae</taxon>
        <taxon>Nostocales</taxon>
        <taxon>Aphanizomenonaceae</taxon>
        <taxon>Okeanomitos</taxon>
    </lineage>
</organism>